<evidence type="ECO:0000256" key="1">
    <source>
        <dbReference type="SAM" id="Phobius"/>
    </source>
</evidence>
<reference evidence="2 3" key="1">
    <citation type="submission" date="2020-07" db="EMBL/GenBank/DDBJ databases">
        <title>Genomic Encyclopedia of Archaeal and Bacterial Type Strains, Phase II (KMG-II): from individual species to whole genera.</title>
        <authorList>
            <person name="Goeker M."/>
        </authorList>
    </citation>
    <scope>NUCLEOTIDE SEQUENCE [LARGE SCALE GENOMIC DNA]</scope>
    <source>
        <strain evidence="2 3">DSM 21226</strain>
    </source>
</reference>
<comment type="caution">
    <text evidence="2">The sequence shown here is derived from an EMBL/GenBank/DDBJ whole genome shotgun (WGS) entry which is preliminary data.</text>
</comment>
<feature type="transmembrane region" description="Helical" evidence="1">
    <location>
        <begin position="113"/>
        <end position="130"/>
    </location>
</feature>
<sequence length="308" mass="33426">MHTTRLPGLYLFCGLLITTLSSSRRVEAVWMTGVETLVAAVLLLQVYRTRGARPPAAPGGWHTATACWAMLWWGCALANSRQIVSMLVLLLLARSARPPGPWRGWRRALPPGVLLLALVVVLGVVDLQASNPLWRLWWMVQISPYGDCCSQYQRHLTALALARAADWGPALGAVRPVPQSHGDFALVWLVVRVGWVPVAGLVAGFVGLWTAGLIGALRQLRRTPADSAEHGLARVWRVVGLWLLVQAVLGVAVNLALLGRPVGMGFPGLSWHPVSLMMVLVWCVCACVGMGVWHCTSTHRDTPDTNAA</sequence>
<feature type="transmembrane region" description="Helical" evidence="1">
    <location>
        <begin position="70"/>
        <end position="92"/>
    </location>
</feature>
<evidence type="ECO:0000313" key="2">
    <source>
        <dbReference type="EMBL" id="NYG32528.1"/>
    </source>
</evidence>
<keyword evidence="1" id="KW-0472">Membrane</keyword>
<name>A0A7Y9QZ84_9BURK</name>
<protein>
    <submittedName>
        <fullName evidence="2">Uncharacterized protein</fullName>
    </submittedName>
</protein>
<evidence type="ECO:0000313" key="3">
    <source>
        <dbReference type="Proteomes" id="UP000518288"/>
    </source>
</evidence>
<dbReference type="RefSeq" id="WP_179633411.1">
    <property type="nucleotide sequence ID" value="NZ_JACCFH010000001.1"/>
</dbReference>
<dbReference type="Proteomes" id="UP000518288">
    <property type="component" value="Unassembled WGS sequence"/>
</dbReference>
<keyword evidence="1" id="KW-0812">Transmembrane</keyword>
<feature type="transmembrane region" description="Helical" evidence="1">
    <location>
        <begin position="271"/>
        <end position="293"/>
    </location>
</feature>
<feature type="transmembrane region" description="Helical" evidence="1">
    <location>
        <begin position="238"/>
        <end position="259"/>
    </location>
</feature>
<proteinExistence type="predicted"/>
<keyword evidence="3" id="KW-1185">Reference proteome</keyword>
<dbReference type="EMBL" id="JACCFH010000001">
    <property type="protein sequence ID" value="NYG32528.1"/>
    <property type="molecule type" value="Genomic_DNA"/>
</dbReference>
<organism evidence="2 3">
    <name type="scientific">Sphaerotilus montanus</name>
    <dbReference type="NCBI Taxonomy" id="522889"/>
    <lineage>
        <taxon>Bacteria</taxon>
        <taxon>Pseudomonadati</taxon>
        <taxon>Pseudomonadota</taxon>
        <taxon>Betaproteobacteria</taxon>
        <taxon>Burkholderiales</taxon>
        <taxon>Sphaerotilaceae</taxon>
        <taxon>Sphaerotilus</taxon>
    </lineage>
</organism>
<feature type="transmembrane region" description="Helical" evidence="1">
    <location>
        <begin position="195"/>
        <end position="217"/>
    </location>
</feature>
<dbReference type="AlphaFoldDB" id="A0A7Y9QZ84"/>
<gene>
    <name evidence="2" type="ORF">BDD16_001514</name>
</gene>
<keyword evidence="1" id="KW-1133">Transmembrane helix</keyword>
<accession>A0A7Y9QZ84</accession>